<dbReference type="AlphaFoldDB" id="A0A553MZI7"/>
<sequence length="217" mass="24072">MHEKSEIKVIDLSLAPDLLLSISTVSVGLSTILSCAIQGNLRPRIVWKRNGITLNLLELEDINNMPRELSGAVLRSKRTDREARVCVYTLAHYSTVCSDRKEMKRPLDFGDDGSLYIMKVTTVHIGKYTCHAEGYEELIQTHMLQVNVPPVILVYPESQAQEPGVAASLRCHADGIPEPSLSWLKNGLELQPHTNKHLSLTGNVLKPYQLPAQGHSG</sequence>
<dbReference type="STRING" id="623744.A0A553MZI7"/>
<evidence type="ECO:0000256" key="4">
    <source>
        <dbReference type="ARBA" id="ARBA00023319"/>
    </source>
</evidence>
<dbReference type="Pfam" id="PF13927">
    <property type="entry name" value="Ig_3"/>
    <property type="match status" value="1"/>
</dbReference>
<reference evidence="6 7" key="1">
    <citation type="journal article" date="2019" name="Sci. Data">
        <title>Hybrid genome assembly and annotation of Danionella translucida.</title>
        <authorList>
            <person name="Kadobianskyi M."/>
            <person name="Schulze L."/>
            <person name="Schuelke M."/>
            <person name="Judkewitz B."/>
        </authorList>
    </citation>
    <scope>NUCLEOTIDE SEQUENCE [LARGE SCALE GENOMIC DNA]</scope>
    <source>
        <strain evidence="6 7">Bolton</strain>
    </source>
</reference>
<protein>
    <recommendedName>
        <fullName evidence="5">Ig-like domain-containing protein</fullName>
    </recommendedName>
</protein>
<dbReference type="OrthoDB" id="6085115at2759"/>
<feature type="domain" description="Ig-like" evidence="5">
    <location>
        <begin position="16"/>
        <end position="147"/>
    </location>
</feature>
<gene>
    <name evidence="6" type="ORF">DNTS_018848</name>
</gene>
<keyword evidence="1" id="KW-0732">Signal</keyword>
<dbReference type="PROSITE" id="PS51257">
    <property type="entry name" value="PROKAR_LIPOPROTEIN"/>
    <property type="match status" value="1"/>
</dbReference>
<proteinExistence type="predicted"/>
<keyword evidence="7" id="KW-1185">Reference proteome</keyword>
<evidence type="ECO:0000256" key="3">
    <source>
        <dbReference type="ARBA" id="ARBA00023157"/>
    </source>
</evidence>
<dbReference type="InterPro" id="IPR051170">
    <property type="entry name" value="Neural/epithelial_adhesion"/>
</dbReference>
<dbReference type="SMART" id="SM00408">
    <property type="entry name" value="IGc2"/>
    <property type="match status" value="2"/>
</dbReference>
<dbReference type="InterPro" id="IPR036179">
    <property type="entry name" value="Ig-like_dom_sf"/>
</dbReference>
<dbReference type="Proteomes" id="UP000316079">
    <property type="component" value="Unassembled WGS sequence"/>
</dbReference>
<dbReference type="PROSITE" id="PS50835">
    <property type="entry name" value="IG_LIKE"/>
    <property type="match status" value="2"/>
</dbReference>
<dbReference type="InterPro" id="IPR007110">
    <property type="entry name" value="Ig-like_dom"/>
</dbReference>
<evidence type="ECO:0000256" key="1">
    <source>
        <dbReference type="ARBA" id="ARBA00022729"/>
    </source>
</evidence>
<dbReference type="SUPFAM" id="SSF48726">
    <property type="entry name" value="Immunoglobulin"/>
    <property type="match status" value="2"/>
</dbReference>
<evidence type="ECO:0000256" key="2">
    <source>
        <dbReference type="ARBA" id="ARBA00022737"/>
    </source>
</evidence>
<dbReference type="PANTHER" id="PTHR12231">
    <property type="entry name" value="CTX-RELATED TYPE I TRANSMEMBRANE PROTEIN"/>
    <property type="match status" value="1"/>
</dbReference>
<organism evidence="6 7">
    <name type="scientific">Danionella cerebrum</name>
    <dbReference type="NCBI Taxonomy" id="2873325"/>
    <lineage>
        <taxon>Eukaryota</taxon>
        <taxon>Metazoa</taxon>
        <taxon>Chordata</taxon>
        <taxon>Craniata</taxon>
        <taxon>Vertebrata</taxon>
        <taxon>Euteleostomi</taxon>
        <taxon>Actinopterygii</taxon>
        <taxon>Neopterygii</taxon>
        <taxon>Teleostei</taxon>
        <taxon>Ostariophysi</taxon>
        <taxon>Cypriniformes</taxon>
        <taxon>Danionidae</taxon>
        <taxon>Danioninae</taxon>
        <taxon>Danionella</taxon>
    </lineage>
</organism>
<evidence type="ECO:0000313" key="6">
    <source>
        <dbReference type="EMBL" id="TRY58575.1"/>
    </source>
</evidence>
<dbReference type="Gene3D" id="2.60.40.10">
    <property type="entry name" value="Immunoglobulins"/>
    <property type="match status" value="2"/>
</dbReference>
<name>A0A553MZI7_9TELE</name>
<dbReference type="EMBL" id="SRMA01027184">
    <property type="protein sequence ID" value="TRY58575.1"/>
    <property type="molecule type" value="Genomic_DNA"/>
</dbReference>
<dbReference type="InterPro" id="IPR003598">
    <property type="entry name" value="Ig_sub2"/>
</dbReference>
<comment type="caution">
    <text evidence="6">The sequence shown here is derived from an EMBL/GenBank/DDBJ whole genome shotgun (WGS) entry which is preliminary data.</text>
</comment>
<keyword evidence="3" id="KW-1015">Disulfide bond</keyword>
<evidence type="ECO:0000259" key="5">
    <source>
        <dbReference type="PROSITE" id="PS50835"/>
    </source>
</evidence>
<evidence type="ECO:0000313" key="7">
    <source>
        <dbReference type="Proteomes" id="UP000316079"/>
    </source>
</evidence>
<accession>A0A553MZI7</accession>
<dbReference type="PANTHER" id="PTHR12231:SF253">
    <property type="entry name" value="DPR-INTERACTING PROTEIN ETA, ISOFORM B-RELATED"/>
    <property type="match status" value="1"/>
</dbReference>
<keyword evidence="2" id="KW-0677">Repeat</keyword>
<dbReference type="InterPro" id="IPR013783">
    <property type="entry name" value="Ig-like_fold"/>
</dbReference>
<feature type="domain" description="Ig-like" evidence="5">
    <location>
        <begin position="150"/>
        <end position="187"/>
    </location>
</feature>
<keyword evidence="4" id="KW-0393">Immunoglobulin domain</keyword>